<dbReference type="PROSITE" id="PS51898">
    <property type="entry name" value="TYR_RECOMBINASE"/>
    <property type="match status" value="1"/>
</dbReference>
<dbReference type="InterPro" id="IPR011010">
    <property type="entry name" value="DNA_brk_join_enz"/>
</dbReference>
<dbReference type="Pfam" id="PF00589">
    <property type="entry name" value="Phage_integrase"/>
    <property type="match status" value="1"/>
</dbReference>
<dbReference type="CDD" id="cd00796">
    <property type="entry name" value="INT_Rci_Hp1_C"/>
    <property type="match status" value="1"/>
</dbReference>
<evidence type="ECO:0000313" key="6">
    <source>
        <dbReference type="EMBL" id="QKJ28027.1"/>
    </source>
</evidence>
<dbReference type="Proteomes" id="UP000509513">
    <property type="component" value="Chromosome"/>
</dbReference>
<sequence length="365" mass="42762">MIKTNQIGVYFREINTNSKADKVYYITYKDLDSNKKIWIKIGKYSEGIREAYCNAKRNEILTKQRIGEEPPIIAQRKKREILSIKTLADEYFSQRKDGESKRVDSVYYEKHILPFLKSYDLELLGRNDIVKFTNYLKDKKMKKLNKSLAPKTLNNVLNILKAIVKYSLKNDLLKNDFTKYINLFDIDNARERFLTKEEIELLYNESRNNENDFLFFKIALNTGARFSTILNIHKKDIDFTHNFLTLKDFKNNSTYKAFLTDEIKALLENKTKNLSLNDKIFTTNPEKRLREFLNELFNNGISSDDRKNKVVIHTLRHTFASHLAINGTPIFTIQKLMNHKDIKMTLRYAKLSPDSGRDAVVGLGL</sequence>
<dbReference type="InterPro" id="IPR025269">
    <property type="entry name" value="SAM-like_dom"/>
</dbReference>
<protein>
    <submittedName>
        <fullName evidence="6">Site-specific tyrosine recombinase, phage integrase family (INT_Rci_Hp1_C domain)</fullName>
    </submittedName>
</protein>
<dbReference type="AlphaFoldDB" id="A0A7L5JS34"/>
<proteinExistence type="inferred from homology"/>
<dbReference type="Gene3D" id="1.10.443.10">
    <property type="entry name" value="Intergrase catalytic core"/>
    <property type="match status" value="1"/>
</dbReference>
<name>A0A7L5JS34_9BACT</name>
<dbReference type="InterPro" id="IPR002104">
    <property type="entry name" value="Integrase_catalytic"/>
</dbReference>
<dbReference type="InterPro" id="IPR010998">
    <property type="entry name" value="Integrase_recombinase_N"/>
</dbReference>
<organism evidence="6 7">
    <name type="scientific">Aliarcobacter cibarius</name>
    <dbReference type="NCBI Taxonomy" id="255507"/>
    <lineage>
        <taxon>Bacteria</taxon>
        <taxon>Pseudomonadati</taxon>
        <taxon>Campylobacterota</taxon>
        <taxon>Epsilonproteobacteria</taxon>
        <taxon>Campylobacterales</taxon>
        <taxon>Arcobacteraceae</taxon>
        <taxon>Aliarcobacter</taxon>
    </lineage>
</organism>
<dbReference type="KEGG" id="acib:ACBT_2143"/>
<keyword evidence="3" id="KW-0238">DNA-binding</keyword>
<evidence type="ECO:0000259" key="5">
    <source>
        <dbReference type="PROSITE" id="PS51898"/>
    </source>
</evidence>
<dbReference type="SUPFAM" id="SSF56349">
    <property type="entry name" value="DNA breaking-rejoining enzymes"/>
    <property type="match status" value="1"/>
</dbReference>
<dbReference type="Pfam" id="PF13102">
    <property type="entry name" value="Phage_int_SAM_5"/>
    <property type="match status" value="1"/>
</dbReference>
<reference evidence="6 7" key="1">
    <citation type="submission" date="2020-05" db="EMBL/GenBank/DDBJ databases">
        <title>Complete genome sequencing of Campylobacter and Arcobacter type strains.</title>
        <authorList>
            <person name="Miller W.G."/>
            <person name="Yee E."/>
        </authorList>
    </citation>
    <scope>NUCLEOTIDE SEQUENCE [LARGE SCALE GENOMIC DNA]</scope>
    <source>
        <strain evidence="6 7">LMG 21996</strain>
    </source>
</reference>
<evidence type="ECO:0000313" key="7">
    <source>
        <dbReference type="Proteomes" id="UP000509513"/>
    </source>
</evidence>
<keyword evidence="2" id="KW-0229">DNA integration</keyword>
<dbReference type="Gene3D" id="1.10.150.130">
    <property type="match status" value="1"/>
</dbReference>
<evidence type="ECO:0000256" key="4">
    <source>
        <dbReference type="ARBA" id="ARBA00023172"/>
    </source>
</evidence>
<comment type="similarity">
    <text evidence="1">Belongs to the 'phage' integrase family.</text>
</comment>
<dbReference type="InterPro" id="IPR013762">
    <property type="entry name" value="Integrase-like_cat_sf"/>
</dbReference>
<dbReference type="GO" id="GO:0006310">
    <property type="term" value="P:DNA recombination"/>
    <property type="evidence" value="ECO:0007669"/>
    <property type="project" value="UniProtKB-KW"/>
</dbReference>
<gene>
    <name evidence="6" type="ORF">ACBT_2143</name>
</gene>
<evidence type="ECO:0000256" key="3">
    <source>
        <dbReference type="ARBA" id="ARBA00023125"/>
    </source>
</evidence>
<dbReference type="GO" id="GO:0003677">
    <property type="term" value="F:DNA binding"/>
    <property type="evidence" value="ECO:0007669"/>
    <property type="project" value="UniProtKB-KW"/>
</dbReference>
<evidence type="ECO:0000256" key="1">
    <source>
        <dbReference type="ARBA" id="ARBA00008857"/>
    </source>
</evidence>
<dbReference type="PANTHER" id="PTHR30629">
    <property type="entry name" value="PROPHAGE INTEGRASE"/>
    <property type="match status" value="1"/>
</dbReference>
<evidence type="ECO:0000256" key="2">
    <source>
        <dbReference type="ARBA" id="ARBA00022908"/>
    </source>
</evidence>
<dbReference type="GO" id="GO:0015074">
    <property type="term" value="P:DNA integration"/>
    <property type="evidence" value="ECO:0007669"/>
    <property type="project" value="UniProtKB-KW"/>
</dbReference>
<accession>A0A7L5JS34</accession>
<keyword evidence="4" id="KW-0233">DNA recombination</keyword>
<dbReference type="RefSeq" id="WP_024774458.1">
    <property type="nucleotide sequence ID" value="NZ_CP054051.1"/>
</dbReference>
<dbReference type="EMBL" id="CP054051">
    <property type="protein sequence ID" value="QKJ28027.1"/>
    <property type="molecule type" value="Genomic_DNA"/>
</dbReference>
<dbReference type="PANTHER" id="PTHR30629:SF2">
    <property type="entry name" value="PROPHAGE INTEGRASE INTS-RELATED"/>
    <property type="match status" value="1"/>
</dbReference>
<dbReference type="InterPro" id="IPR050808">
    <property type="entry name" value="Phage_Integrase"/>
</dbReference>
<feature type="domain" description="Tyr recombinase" evidence="5">
    <location>
        <begin position="189"/>
        <end position="361"/>
    </location>
</feature>